<dbReference type="Proteomes" id="UP001221142">
    <property type="component" value="Unassembled WGS sequence"/>
</dbReference>
<dbReference type="Pfam" id="PF20415">
    <property type="entry name" value="DUF6699"/>
    <property type="match status" value="1"/>
</dbReference>
<organism evidence="2 3">
    <name type="scientific">Roridomyces roridus</name>
    <dbReference type="NCBI Taxonomy" id="1738132"/>
    <lineage>
        <taxon>Eukaryota</taxon>
        <taxon>Fungi</taxon>
        <taxon>Dikarya</taxon>
        <taxon>Basidiomycota</taxon>
        <taxon>Agaricomycotina</taxon>
        <taxon>Agaricomycetes</taxon>
        <taxon>Agaricomycetidae</taxon>
        <taxon>Agaricales</taxon>
        <taxon>Marasmiineae</taxon>
        <taxon>Mycenaceae</taxon>
        <taxon>Roridomyces</taxon>
    </lineage>
</organism>
<feature type="domain" description="DUF6699" evidence="1">
    <location>
        <begin position="122"/>
        <end position="278"/>
    </location>
</feature>
<reference evidence="2" key="1">
    <citation type="submission" date="2023-03" db="EMBL/GenBank/DDBJ databases">
        <title>Massive genome expansion in bonnet fungi (Mycena s.s.) driven by repeated elements and novel gene families across ecological guilds.</title>
        <authorList>
            <consortium name="Lawrence Berkeley National Laboratory"/>
            <person name="Harder C.B."/>
            <person name="Miyauchi S."/>
            <person name="Viragh M."/>
            <person name="Kuo A."/>
            <person name="Thoen E."/>
            <person name="Andreopoulos B."/>
            <person name="Lu D."/>
            <person name="Skrede I."/>
            <person name="Drula E."/>
            <person name="Henrissat B."/>
            <person name="Morin E."/>
            <person name="Kohler A."/>
            <person name="Barry K."/>
            <person name="LaButti K."/>
            <person name="Morin E."/>
            <person name="Salamov A."/>
            <person name="Lipzen A."/>
            <person name="Mereny Z."/>
            <person name="Hegedus B."/>
            <person name="Baldrian P."/>
            <person name="Stursova M."/>
            <person name="Weitz H."/>
            <person name="Taylor A."/>
            <person name="Grigoriev I.V."/>
            <person name="Nagy L.G."/>
            <person name="Martin F."/>
            <person name="Kauserud H."/>
        </authorList>
    </citation>
    <scope>NUCLEOTIDE SEQUENCE</scope>
    <source>
        <strain evidence="2">9284</strain>
    </source>
</reference>
<sequence>MKSVHFAATNIMYSPLPWSPSPGGSTSSLPPSPSIATLPAHEILENSRKIKESELQTPNEPIPVPLPPPAMLPPHHGQFYSTWLTPASLPPPELFPVPVPVIFSGTQIHILLSFAPAVPPNIRYDVTQPPNMHTLQPTQGLMDAATSPALAYLELHLRSPRCRQLAQRVIAVRPGGGAAGPGPGAVGGPGVVSVFDVLASVYTALRIPVRADEYAALGAGDSDGGREMKRRVDSAYFRRCDAARRALGAAERDREAGQGVRWVDVLAGAGWTRFMGLSGPVRADAPYVWELHVAEG</sequence>
<name>A0AAD7BED8_9AGAR</name>
<accession>A0AAD7BED8</accession>
<dbReference type="InterPro" id="IPR046522">
    <property type="entry name" value="DUF6699"/>
</dbReference>
<evidence type="ECO:0000259" key="1">
    <source>
        <dbReference type="Pfam" id="PF20415"/>
    </source>
</evidence>
<evidence type="ECO:0000313" key="3">
    <source>
        <dbReference type="Proteomes" id="UP001221142"/>
    </source>
</evidence>
<dbReference type="AlphaFoldDB" id="A0AAD7BED8"/>
<evidence type="ECO:0000313" key="2">
    <source>
        <dbReference type="EMBL" id="KAJ7618669.1"/>
    </source>
</evidence>
<dbReference type="EMBL" id="JARKIF010000019">
    <property type="protein sequence ID" value="KAJ7618669.1"/>
    <property type="molecule type" value="Genomic_DNA"/>
</dbReference>
<gene>
    <name evidence="2" type="ORF">FB45DRAFT_170199</name>
</gene>
<keyword evidence="3" id="KW-1185">Reference proteome</keyword>
<comment type="caution">
    <text evidence="2">The sequence shown here is derived from an EMBL/GenBank/DDBJ whole genome shotgun (WGS) entry which is preliminary data.</text>
</comment>
<protein>
    <recommendedName>
        <fullName evidence="1">DUF6699 domain-containing protein</fullName>
    </recommendedName>
</protein>
<proteinExistence type="predicted"/>